<dbReference type="InParanoid" id="A0A543AZA0"/>
<keyword evidence="2" id="KW-1185">Reference proteome</keyword>
<accession>A0A543AZA0</accession>
<name>A0A543AZA0_9ACTN</name>
<sequence length="195" mass="21856">MVTRCSLRFLDSAVEETSSFLFGLGLSGRLCTAAGHRAACVEGYGMSDRVDFSPTDEPWIEVMLSDGSDRYYLAETAQCLKRPVLPLFLGWRSCPPGRRIEGEIVECPVVQALADNDWRAAEWYRRIQASSVVLDVWREPADDDTGRRESIQDQPISVNVDTAGAPCSTTPFECPTRWAKPKRISPRHWEVDPCT</sequence>
<evidence type="ECO:0000313" key="1">
    <source>
        <dbReference type="EMBL" id="TQL77907.1"/>
    </source>
</evidence>
<dbReference type="Gene3D" id="3.30.70.2660">
    <property type="match status" value="1"/>
</dbReference>
<dbReference type="GO" id="GO:0043571">
    <property type="term" value="P:maintenance of CRISPR repeat elements"/>
    <property type="evidence" value="ECO:0007669"/>
    <property type="project" value="InterPro"/>
</dbReference>
<dbReference type="EMBL" id="VFOW01000001">
    <property type="protein sequence ID" value="TQL77907.1"/>
    <property type="molecule type" value="Genomic_DNA"/>
</dbReference>
<reference evidence="1 2" key="1">
    <citation type="submission" date="2019-06" db="EMBL/GenBank/DDBJ databases">
        <title>Sequencing the genomes of 1000 actinobacteria strains.</title>
        <authorList>
            <person name="Klenk H.-P."/>
        </authorList>
    </citation>
    <scope>NUCLEOTIDE SEQUENCE [LARGE SCALE GENOMIC DNA]</scope>
    <source>
        <strain evidence="1 2">DSM 45928</strain>
    </source>
</reference>
<gene>
    <name evidence="1" type="ORF">FB566_3481</name>
</gene>
<dbReference type="Pfam" id="PF09704">
    <property type="entry name" value="Cas_Cas5d"/>
    <property type="match status" value="1"/>
</dbReference>
<comment type="caution">
    <text evidence="1">The sequence shown here is derived from an EMBL/GenBank/DDBJ whole genome shotgun (WGS) entry which is preliminary data.</text>
</comment>
<dbReference type="InterPro" id="IPR021124">
    <property type="entry name" value="CRISPR-assoc_prot_Cas5"/>
</dbReference>
<protein>
    <submittedName>
        <fullName evidence="1">CRISPR-associated protein Cas5 family</fullName>
    </submittedName>
</protein>
<dbReference type="Proteomes" id="UP000317043">
    <property type="component" value="Unassembled WGS sequence"/>
</dbReference>
<proteinExistence type="predicted"/>
<dbReference type="AlphaFoldDB" id="A0A543AZA0"/>
<organism evidence="1 2">
    <name type="scientific">Stackebrandtia endophytica</name>
    <dbReference type="NCBI Taxonomy" id="1496996"/>
    <lineage>
        <taxon>Bacteria</taxon>
        <taxon>Bacillati</taxon>
        <taxon>Actinomycetota</taxon>
        <taxon>Actinomycetes</taxon>
        <taxon>Glycomycetales</taxon>
        <taxon>Glycomycetaceae</taxon>
        <taxon>Stackebrandtia</taxon>
    </lineage>
</organism>
<evidence type="ECO:0000313" key="2">
    <source>
        <dbReference type="Proteomes" id="UP000317043"/>
    </source>
</evidence>